<dbReference type="InParanoid" id="Q7UH81"/>
<name>Q7UH81_RHOBA</name>
<dbReference type="AlphaFoldDB" id="Q7UH81"/>
<keyword evidence="2" id="KW-1185">Reference proteome</keyword>
<accession>Q7UH81</accession>
<evidence type="ECO:0000313" key="2">
    <source>
        <dbReference type="Proteomes" id="UP000001025"/>
    </source>
</evidence>
<gene>
    <name evidence="1" type="ordered locus">RB4793</name>
</gene>
<dbReference type="HOGENOM" id="CLU_3029371_0_0_0"/>
<reference evidence="1 2" key="1">
    <citation type="journal article" date="2003" name="Proc. Natl. Acad. Sci. U.S.A.">
        <title>Complete genome sequence of the marine planctomycete Pirellula sp. strain 1.</title>
        <authorList>
            <person name="Gloeckner F.O."/>
            <person name="Kube M."/>
            <person name="Bauer M."/>
            <person name="Teeling H."/>
            <person name="Lombardot T."/>
            <person name="Ludwig W."/>
            <person name="Gade D."/>
            <person name="Beck A."/>
            <person name="Borzym K."/>
            <person name="Heitmann K."/>
            <person name="Rabus R."/>
            <person name="Schlesner H."/>
            <person name="Amann R."/>
            <person name="Reinhardt R."/>
        </authorList>
    </citation>
    <scope>NUCLEOTIDE SEQUENCE [LARGE SCALE GENOMIC DNA]</scope>
    <source>
        <strain evidence="2">DSM 10527 / NCIMB 13988 / SH1</strain>
    </source>
</reference>
<dbReference type="Proteomes" id="UP000001025">
    <property type="component" value="Chromosome"/>
</dbReference>
<dbReference type="EMBL" id="BX294141">
    <property type="protein sequence ID" value="CAD78095.1"/>
    <property type="molecule type" value="Genomic_DNA"/>
</dbReference>
<dbReference type="EnsemblBacteria" id="CAD78095">
    <property type="protein sequence ID" value="CAD78095"/>
    <property type="gene ID" value="RB4793"/>
</dbReference>
<evidence type="ECO:0000313" key="1">
    <source>
        <dbReference type="EMBL" id="CAD78095.1"/>
    </source>
</evidence>
<proteinExistence type="predicted"/>
<organism evidence="1 2">
    <name type="scientific">Rhodopirellula baltica (strain DSM 10527 / NCIMB 13988 / SH1)</name>
    <dbReference type="NCBI Taxonomy" id="243090"/>
    <lineage>
        <taxon>Bacteria</taxon>
        <taxon>Pseudomonadati</taxon>
        <taxon>Planctomycetota</taxon>
        <taxon>Planctomycetia</taxon>
        <taxon>Pirellulales</taxon>
        <taxon>Pirellulaceae</taxon>
        <taxon>Rhodopirellula</taxon>
    </lineage>
</organism>
<dbReference type="STRING" id="243090.RB4793"/>
<dbReference type="PATRIC" id="fig|243090.15.peg.2267"/>
<sequence length="55" mass="6186">MHSRDMPSQIAQRRRIVGSKASLTGFTVEEFLRSVFRKHSPLPSRGANVLGESLF</sequence>
<protein>
    <submittedName>
        <fullName evidence="1">Uncharacterized protein</fullName>
    </submittedName>
</protein>
<dbReference type="KEGG" id="rba:RB4793"/>